<dbReference type="Proteomes" id="UP001057455">
    <property type="component" value="Unassembled WGS sequence"/>
</dbReference>
<keyword evidence="3" id="KW-1185">Reference proteome</keyword>
<protein>
    <submittedName>
        <fullName evidence="2">Chromosome complete related protein, putative</fullName>
    </submittedName>
</protein>
<evidence type="ECO:0000313" key="2">
    <source>
        <dbReference type="EMBL" id="GFE52640.1"/>
    </source>
</evidence>
<proteinExistence type="predicted"/>
<comment type="caution">
    <text evidence="2">The sequence shown here is derived from an EMBL/GenBank/DDBJ whole genome shotgun (WGS) entry which is preliminary data.</text>
</comment>
<reference evidence="2" key="1">
    <citation type="submission" date="2019-12" db="EMBL/GenBank/DDBJ databases">
        <title>Genome sequence of Babesia ovis.</title>
        <authorList>
            <person name="Yamagishi J."/>
            <person name="Sevinc F."/>
            <person name="Xuan X."/>
        </authorList>
    </citation>
    <scope>NUCLEOTIDE SEQUENCE</scope>
    <source>
        <strain evidence="2">Selcuk</strain>
    </source>
</reference>
<name>A0A9W5T867_BABOV</name>
<accession>A0A9W5T867</accession>
<sequence length="745" mass="83681">MWNPQGRALNRILPTHLTVNLGNAGYNRSIRCISTNCVDIPIHYQTPRELLRTVVRGANTKKGNRNFWKRCANAVIYHTECYNSAELVQIANAFSRVNHHDSALCKHIAQRVLELEESWRIGDLPVLLNAFRALGVYHETLFEKAVAKVVQNVHFVNPEGVALTINSLSVAGVKQKTHLDSLVVPIFKSISQFSTHNLYTIIKTLAVLQYRNVSLLQLIAHHVAEANINSPISFGLIKAYHDLNYVDDNVVKIAEQFMSSNGHFINLDELPTIVKVFVAIHQTKKIGPHVFQAICRNVTRNRNDPSWQTIFGVKYAMDAVNHQDVYLDQMCNQLRNKCIHELSTQAKIDLLRASNGFPLPLDHLYDTILSSIEKRHGGTTIINENITVEEFIQLVILFSQLGYISGIGTCLQSVTKYSHDLNSVTAIKCHEMLGRYYKHLIVASKKATEPGKNVYEGGMTTTRSMDNSNQPDVFQANTKIKSVVSHVIDINTYLEHVNDDQIAAMVNCWKYLEDMVHKASPQDCALGICHAELNSGYISMLAKKIISMDKCDIDAEIIPAMLKKTIVASQKQGPLPSICKALQEYGIKLLMDNGAVSMLSFRSFETLVHVCNQANIRGSNKILPIMIQCFINNSLEFAEETIITPRFSNTALGLLHGCRLHPDVDHIPLSRYLCISVQKIQSSRLNELLHLLIQLGFREKTYITMLEPAIDDTIMIDSDMTRVAQLEECANALGLKLNTVTYSNP</sequence>
<dbReference type="EMBL" id="BLIY01000001">
    <property type="protein sequence ID" value="GFE52640.1"/>
    <property type="molecule type" value="Genomic_DNA"/>
</dbReference>
<organism evidence="2 3">
    <name type="scientific">Babesia ovis</name>
    <dbReference type="NCBI Taxonomy" id="5869"/>
    <lineage>
        <taxon>Eukaryota</taxon>
        <taxon>Sar</taxon>
        <taxon>Alveolata</taxon>
        <taxon>Apicomplexa</taxon>
        <taxon>Aconoidasida</taxon>
        <taxon>Piroplasmida</taxon>
        <taxon>Babesiidae</taxon>
        <taxon>Babesia</taxon>
    </lineage>
</organism>
<dbReference type="InterPro" id="IPR058917">
    <property type="entry name" value="RESC6_dom"/>
</dbReference>
<gene>
    <name evidence="2" type="ORF">BaOVIS_000440</name>
</gene>
<evidence type="ECO:0000259" key="1">
    <source>
        <dbReference type="Pfam" id="PF26188"/>
    </source>
</evidence>
<dbReference type="Pfam" id="PF26188">
    <property type="entry name" value="RESC6"/>
    <property type="match status" value="1"/>
</dbReference>
<dbReference type="AlphaFoldDB" id="A0A9W5T867"/>
<dbReference type="OrthoDB" id="366312at2759"/>
<evidence type="ECO:0000313" key="3">
    <source>
        <dbReference type="Proteomes" id="UP001057455"/>
    </source>
</evidence>
<feature type="domain" description="RNA-editing substrate-binding complex 6 protein" evidence="1">
    <location>
        <begin position="82"/>
        <end position="212"/>
    </location>
</feature>